<evidence type="ECO:0000256" key="1">
    <source>
        <dbReference type="ARBA" id="ARBA00007409"/>
    </source>
</evidence>
<dbReference type="InterPro" id="IPR040079">
    <property type="entry name" value="Glutathione_S-Trfase"/>
</dbReference>
<comment type="similarity">
    <text evidence="1 2">Belongs to the GST superfamily.</text>
</comment>
<dbReference type="Pfam" id="PF00043">
    <property type="entry name" value="GST_C"/>
    <property type="match status" value="1"/>
</dbReference>
<comment type="caution">
    <text evidence="5">The sequence shown here is derived from an EMBL/GenBank/DDBJ whole genome shotgun (WGS) entry which is preliminary data.</text>
</comment>
<dbReference type="SFLD" id="SFLDG00358">
    <property type="entry name" value="Main_(cytGST)"/>
    <property type="match status" value="1"/>
</dbReference>
<dbReference type="SFLD" id="SFLDS00019">
    <property type="entry name" value="Glutathione_Transferase_(cytos"/>
    <property type="match status" value="1"/>
</dbReference>
<dbReference type="SFLD" id="SFLDG01151">
    <property type="entry name" value="Main.2:_Nu-like"/>
    <property type="match status" value="1"/>
</dbReference>
<name>A0A4Q1BNI7_TREME</name>
<evidence type="ECO:0000313" key="5">
    <source>
        <dbReference type="EMBL" id="RXK39435.1"/>
    </source>
</evidence>
<evidence type="ECO:0008006" key="7">
    <source>
        <dbReference type="Google" id="ProtNLM"/>
    </source>
</evidence>
<dbReference type="SUPFAM" id="SSF52833">
    <property type="entry name" value="Thioredoxin-like"/>
    <property type="match status" value="1"/>
</dbReference>
<sequence>MPFQPSETSPSVKSLIALSSVNSPSSDPVKPKLHLYTQATPNGYKVSILLEELLLAYPGKSELAYDYTSIRFDTNEQKSEDFLKINPNGRIPALVDDSIKVKGVGHRVFESASIMLWLVEKYDKDNIFWFDDPVEKSEALSWIFFIHGGVGPMQGQANHFYRYAPEKIPYGIKRYQEETNRLYSVMEDGLRAGGGEWLVGNKFSIVDMNAYGWVSRYWWAGATIEHTPLLASWIDRITAREGVDRGVSIPRRGKTREEMEGDAAEAEARKNAAWILKK</sequence>
<dbReference type="PROSITE" id="PS50404">
    <property type="entry name" value="GST_NTER"/>
    <property type="match status" value="1"/>
</dbReference>
<dbReference type="Pfam" id="PF02798">
    <property type="entry name" value="GST_N"/>
    <property type="match status" value="1"/>
</dbReference>
<dbReference type="PANTHER" id="PTHR44051:SF8">
    <property type="entry name" value="GLUTATHIONE S-TRANSFERASE GSTA"/>
    <property type="match status" value="1"/>
</dbReference>
<dbReference type="InterPro" id="IPR036249">
    <property type="entry name" value="Thioredoxin-like_sf"/>
</dbReference>
<proteinExistence type="inferred from homology"/>
<evidence type="ECO:0000313" key="6">
    <source>
        <dbReference type="Proteomes" id="UP000289152"/>
    </source>
</evidence>
<dbReference type="STRING" id="5217.A0A4Q1BNI7"/>
<dbReference type="PROSITE" id="PS50405">
    <property type="entry name" value="GST_CTER"/>
    <property type="match status" value="1"/>
</dbReference>
<keyword evidence="6" id="KW-1185">Reference proteome</keyword>
<gene>
    <name evidence="5" type="ORF">M231_03268</name>
</gene>
<dbReference type="InterPro" id="IPR004045">
    <property type="entry name" value="Glutathione_S-Trfase_N"/>
</dbReference>
<evidence type="ECO:0000259" key="4">
    <source>
        <dbReference type="PROSITE" id="PS50405"/>
    </source>
</evidence>
<reference evidence="5 6" key="1">
    <citation type="submission" date="2016-06" db="EMBL/GenBank/DDBJ databases">
        <title>Evolution of pathogenesis and genome organization in the Tremellales.</title>
        <authorList>
            <person name="Cuomo C."/>
            <person name="Litvintseva A."/>
            <person name="Heitman J."/>
            <person name="Chen Y."/>
            <person name="Sun S."/>
            <person name="Springer D."/>
            <person name="Dromer F."/>
            <person name="Young S."/>
            <person name="Zeng Q."/>
            <person name="Chapman S."/>
            <person name="Gujja S."/>
            <person name="Saif S."/>
            <person name="Birren B."/>
        </authorList>
    </citation>
    <scope>NUCLEOTIDE SEQUENCE [LARGE SCALE GENOMIC DNA]</scope>
    <source>
        <strain evidence="5 6">ATCC 28783</strain>
    </source>
</reference>
<feature type="domain" description="GST C-terminal" evidence="4">
    <location>
        <begin position="132"/>
        <end position="263"/>
    </location>
</feature>
<dbReference type="PANTHER" id="PTHR44051">
    <property type="entry name" value="GLUTATHIONE S-TRANSFERASE-RELATED"/>
    <property type="match status" value="1"/>
</dbReference>
<dbReference type="InterPro" id="IPR036282">
    <property type="entry name" value="Glutathione-S-Trfase_C_sf"/>
</dbReference>
<dbReference type="OrthoDB" id="422574at2759"/>
<dbReference type="InParanoid" id="A0A4Q1BNI7"/>
<dbReference type="InterPro" id="IPR004046">
    <property type="entry name" value="GST_C"/>
</dbReference>
<dbReference type="Proteomes" id="UP000289152">
    <property type="component" value="Unassembled WGS sequence"/>
</dbReference>
<dbReference type="Gene3D" id="1.20.1050.10">
    <property type="match status" value="1"/>
</dbReference>
<evidence type="ECO:0000256" key="2">
    <source>
        <dbReference type="RuleBase" id="RU003494"/>
    </source>
</evidence>
<dbReference type="AlphaFoldDB" id="A0A4Q1BNI7"/>
<protein>
    <recommendedName>
        <fullName evidence="7">Glutathione S-transferase</fullName>
    </recommendedName>
</protein>
<dbReference type="FunCoup" id="A0A4Q1BNI7">
    <property type="interactions" value="101"/>
</dbReference>
<dbReference type="InterPro" id="IPR010987">
    <property type="entry name" value="Glutathione-S-Trfase_C-like"/>
</dbReference>
<evidence type="ECO:0000259" key="3">
    <source>
        <dbReference type="PROSITE" id="PS50404"/>
    </source>
</evidence>
<dbReference type="EMBL" id="SDIL01000031">
    <property type="protein sequence ID" value="RXK39435.1"/>
    <property type="molecule type" value="Genomic_DNA"/>
</dbReference>
<organism evidence="5 6">
    <name type="scientific">Tremella mesenterica</name>
    <name type="common">Jelly fungus</name>
    <dbReference type="NCBI Taxonomy" id="5217"/>
    <lineage>
        <taxon>Eukaryota</taxon>
        <taxon>Fungi</taxon>
        <taxon>Dikarya</taxon>
        <taxon>Basidiomycota</taxon>
        <taxon>Agaricomycotina</taxon>
        <taxon>Tremellomycetes</taxon>
        <taxon>Tremellales</taxon>
        <taxon>Tremellaceae</taxon>
        <taxon>Tremella</taxon>
    </lineage>
</organism>
<dbReference type="CDD" id="cd03048">
    <property type="entry name" value="GST_N_Ure2p_like"/>
    <property type="match status" value="1"/>
</dbReference>
<dbReference type="Gene3D" id="3.40.30.10">
    <property type="entry name" value="Glutaredoxin"/>
    <property type="match status" value="1"/>
</dbReference>
<dbReference type="VEuPathDB" id="FungiDB:TREMEDRAFT_60761"/>
<dbReference type="SUPFAM" id="SSF47616">
    <property type="entry name" value="GST C-terminal domain-like"/>
    <property type="match status" value="1"/>
</dbReference>
<accession>A0A4Q1BNI7</accession>
<feature type="domain" description="GST N-terminal" evidence="3">
    <location>
        <begin position="30"/>
        <end position="126"/>
    </location>
</feature>